<organism evidence="2 3">
    <name type="scientific">Mycena metata</name>
    <dbReference type="NCBI Taxonomy" id="1033252"/>
    <lineage>
        <taxon>Eukaryota</taxon>
        <taxon>Fungi</taxon>
        <taxon>Dikarya</taxon>
        <taxon>Basidiomycota</taxon>
        <taxon>Agaricomycotina</taxon>
        <taxon>Agaricomycetes</taxon>
        <taxon>Agaricomycetidae</taxon>
        <taxon>Agaricales</taxon>
        <taxon>Marasmiineae</taxon>
        <taxon>Mycenaceae</taxon>
        <taxon>Mycena</taxon>
    </lineage>
</organism>
<evidence type="ECO:0000313" key="2">
    <source>
        <dbReference type="EMBL" id="KAJ7777450.1"/>
    </source>
</evidence>
<keyword evidence="3" id="KW-1185">Reference proteome</keyword>
<keyword evidence="1" id="KW-0812">Transmembrane</keyword>
<feature type="transmembrane region" description="Helical" evidence="1">
    <location>
        <begin position="24"/>
        <end position="45"/>
    </location>
</feature>
<reference evidence="2" key="1">
    <citation type="submission" date="2023-03" db="EMBL/GenBank/DDBJ databases">
        <title>Massive genome expansion in bonnet fungi (Mycena s.s.) driven by repeated elements and novel gene families across ecological guilds.</title>
        <authorList>
            <consortium name="Lawrence Berkeley National Laboratory"/>
            <person name="Harder C.B."/>
            <person name="Miyauchi S."/>
            <person name="Viragh M."/>
            <person name="Kuo A."/>
            <person name="Thoen E."/>
            <person name="Andreopoulos B."/>
            <person name="Lu D."/>
            <person name="Skrede I."/>
            <person name="Drula E."/>
            <person name="Henrissat B."/>
            <person name="Morin E."/>
            <person name="Kohler A."/>
            <person name="Barry K."/>
            <person name="LaButti K."/>
            <person name="Morin E."/>
            <person name="Salamov A."/>
            <person name="Lipzen A."/>
            <person name="Mereny Z."/>
            <person name="Hegedus B."/>
            <person name="Baldrian P."/>
            <person name="Stursova M."/>
            <person name="Weitz H."/>
            <person name="Taylor A."/>
            <person name="Grigoriev I.V."/>
            <person name="Nagy L.G."/>
            <person name="Martin F."/>
            <person name="Kauserud H."/>
        </authorList>
    </citation>
    <scope>NUCLEOTIDE SEQUENCE</scope>
    <source>
        <strain evidence="2">CBHHK182m</strain>
    </source>
</reference>
<accession>A0AAD7NW34</accession>
<evidence type="ECO:0000313" key="3">
    <source>
        <dbReference type="Proteomes" id="UP001215598"/>
    </source>
</evidence>
<gene>
    <name evidence="2" type="ORF">B0H16DRAFT_1449528</name>
</gene>
<dbReference type="AlphaFoldDB" id="A0AAD7NW34"/>
<sequence length="699" mass="77556">MAEVASSTIKILLLRTIALQKSDFAFICSITHIIQLLVVVLATGIKIRTQMTRSEVRLEVNEISCNTFGPSSEYFGGEMLDKCCAIWPESYKKGGGKGKCNIAGLLDGFQSNSSTYHQNYCYAGTSKHFSIIQQVVRNLRVKRGVDGNAWERRGYDWYDEHRDQDRWMAVDFAILRDLFSEADTSVWFSTVKDENNWRVPHAERLELDPSVLSETPVDVVDLPDLKTRFLHAVTRSAAGEDDIVVLILCGHGDEHTGDLVIGGKHEHRDPLAKKDIELALSTLAVPRQRVFIISIACHSGLWRSDRWTLFAASDSHQTSAAMSTSSSGEGRGSVFTYALLAQRANEHGLTAPHPVRKVDLPGGKGPVVCDTPGKATMLEADAGSKGMRSSTEEVLHFMETLKTTMGGTYKDGDFVLSPASSLRPFTSEFLPRLQVVEPSVPADSGTDEPEGTVGAIQSDAEEIRPLTSAEKMELRYLAIQYDKIQHANVALDVAVNIMAARVARGADLEPQSSERILLAKLRYRDVDSRRASTIAEHFGWKAQGDVGQWAHGNGLREMLEAQAHGAAIATDFFLGPGVGAQWWDAERTSVNSHRRRWKTMGPGAWLANTWIEAGRPTVAEKDWEQAVRVLECKKRKESREKNIKITRHSAVLSRGSIYRAVRLYSQIEPILSTIRPYTVQQMLFSIDVHGFMQGPYGEA</sequence>
<evidence type="ECO:0000256" key="1">
    <source>
        <dbReference type="SAM" id="Phobius"/>
    </source>
</evidence>
<keyword evidence="1" id="KW-0472">Membrane</keyword>
<dbReference type="EMBL" id="JARKIB010000008">
    <property type="protein sequence ID" value="KAJ7777450.1"/>
    <property type="molecule type" value="Genomic_DNA"/>
</dbReference>
<protein>
    <submittedName>
        <fullName evidence="2">Uncharacterized protein</fullName>
    </submittedName>
</protein>
<keyword evidence="1" id="KW-1133">Transmembrane helix</keyword>
<name>A0AAD7NW34_9AGAR</name>
<dbReference type="Proteomes" id="UP001215598">
    <property type="component" value="Unassembled WGS sequence"/>
</dbReference>
<comment type="caution">
    <text evidence="2">The sequence shown here is derived from an EMBL/GenBank/DDBJ whole genome shotgun (WGS) entry which is preliminary data.</text>
</comment>
<proteinExistence type="predicted"/>